<dbReference type="OrthoDB" id="636685at2759"/>
<protein>
    <submittedName>
        <fullName evidence="2">Uncharacterized protein</fullName>
    </submittedName>
</protein>
<feature type="region of interest" description="Disordered" evidence="1">
    <location>
        <begin position="1"/>
        <end position="26"/>
    </location>
</feature>
<proteinExistence type="predicted"/>
<dbReference type="Proteomes" id="UP000000305">
    <property type="component" value="Unassembled WGS sequence"/>
</dbReference>
<dbReference type="PANTHER" id="PTHR39313:SF1">
    <property type="entry name" value="IM:7138239"/>
    <property type="match status" value="1"/>
</dbReference>
<dbReference type="PhylomeDB" id="E9GT32"/>
<organism evidence="2 3">
    <name type="scientific">Daphnia pulex</name>
    <name type="common">Water flea</name>
    <dbReference type="NCBI Taxonomy" id="6669"/>
    <lineage>
        <taxon>Eukaryota</taxon>
        <taxon>Metazoa</taxon>
        <taxon>Ecdysozoa</taxon>
        <taxon>Arthropoda</taxon>
        <taxon>Crustacea</taxon>
        <taxon>Branchiopoda</taxon>
        <taxon>Diplostraca</taxon>
        <taxon>Cladocera</taxon>
        <taxon>Anomopoda</taxon>
        <taxon>Daphniidae</taxon>
        <taxon>Daphnia</taxon>
    </lineage>
</organism>
<dbReference type="HOGENOM" id="CLU_1043024_0_0_1"/>
<feature type="compositionally biased region" description="Basic and acidic residues" evidence="1">
    <location>
        <begin position="1"/>
        <end position="19"/>
    </location>
</feature>
<dbReference type="GO" id="GO:0048598">
    <property type="term" value="P:embryonic morphogenesis"/>
    <property type="evidence" value="ECO:0000318"/>
    <property type="project" value="GO_Central"/>
</dbReference>
<keyword evidence="3" id="KW-1185">Reference proteome</keyword>
<dbReference type="STRING" id="6669.E9GT32"/>
<dbReference type="KEGG" id="dpx:DAPPUDRAFT_247893"/>
<dbReference type="eggNOG" id="KOG1658">
    <property type="taxonomic scope" value="Eukaryota"/>
</dbReference>
<gene>
    <name evidence="2" type="ORF">DAPPUDRAFT_247893</name>
</gene>
<dbReference type="PANTHER" id="PTHR39313">
    <property type="entry name" value="IM:7138239"/>
    <property type="match status" value="1"/>
</dbReference>
<dbReference type="InParanoid" id="E9GT32"/>
<dbReference type="EMBL" id="GL732563">
    <property type="protein sequence ID" value="EFX77343.1"/>
    <property type="molecule type" value="Genomic_DNA"/>
</dbReference>
<evidence type="ECO:0000313" key="2">
    <source>
        <dbReference type="EMBL" id="EFX77343.1"/>
    </source>
</evidence>
<name>E9GT32_DAPPU</name>
<accession>E9GT32</accession>
<reference evidence="2 3" key="1">
    <citation type="journal article" date="2011" name="Science">
        <title>The ecoresponsive genome of Daphnia pulex.</title>
        <authorList>
            <person name="Colbourne J.K."/>
            <person name="Pfrender M.E."/>
            <person name="Gilbert D."/>
            <person name="Thomas W.K."/>
            <person name="Tucker A."/>
            <person name="Oakley T.H."/>
            <person name="Tokishita S."/>
            <person name="Aerts A."/>
            <person name="Arnold G.J."/>
            <person name="Basu M.K."/>
            <person name="Bauer D.J."/>
            <person name="Caceres C.E."/>
            <person name="Carmel L."/>
            <person name="Casola C."/>
            <person name="Choi J.H."/>
            <person name="Detter J.C."/>
            <person name="Dong Q."/>
            <person name="Dusheyko S."/>
            <person name="Eads B.D."/>
            <person name="Frohlich T."/>
            <person name="Geiler-Samerotte K.A."/>
            <person name="Gerlach D."/>
            <person name="Hatcher P."/>
            <person name="Jogdeo S."/>
            <person name="Krijgsveld J."/>
            <person name="Kriventseva E.V."/>
            <person name="Kultz D."/>
            <person name="Laforsch C."/>
            <person name="Lindquist E."/>
            <person name="Lopez J."/>
            <person name="Manak J.R."/>
            <person name="Muller J."/>
            <person name="Pangilinan J."/>
            <person name="Patwardhan R.P."/>
            <person name="Pitluck S."/>
            <person name="Pritham E.J."/>
            <person name="Rechtsteiner A."/>
            <person name="Rho M."/>
            <person name="Rogozin I.B."/>
            <person name="Sakarya O."/>
            <person name="Salamov A."/>
            <person name="Schaack S."/>
            <person name="Shapiro H."/>
            <person name="Shiga Y."/>
            <person name="Skalitzky C."/>
            <person name="Smith Z."/>
            <person name="Souvorov A."/>
            <person name="Sung W."/>
            <person name="Tang Z."/>
            <person name="Tsuchiya D."/>
            <person name="Tu H."/>
            <person name="Vos H."/>
            <person name="Wang M."/>
            <person name="Wolf Y.I."/>
            <person name="Yamagata H."/>
            <person name="Yamada T."/>
            <person name="Ye Y."/>
            <person name="Shaw J.R."/>
            <person name="Andrews J."/>
            <person name="Crease T.J."/>
            <person name="Tang H."/>
            <person name="Lucas S.M."/>
            <person name="Robertson H.M."/>
            <person name="Bork P."/>
            <person name="Koonin E.V."/>
            <person name="Zdobnov E.M."/>
            <person name="Grigoriev I.V."/>
            <person name="Lynch M."/>
            <person name="Boore J.L."/>
        </authorList>
    </citation>
    <scope>NUCLEOTIDE SEQUENCE [LARGE SCALE GENOMIC DNA]</scope>
</reference>
<evidence type="ECO:0000256" key="1">
    <source>
        <dbReference type="SAM" id="MobiDB-lite"/>
    </source>
</evidence>
<dbReference type="AlphaFoldDB" id="E9GT32"/>
<evidence type="ECO:0000313" key="3">
    <source>
        <dbReference type="Proteomes" id="UP000000305"/>
    </source>
</evidence>
<sequence length="267" mass="29460">MQEIKGSKWEAGKDKREGRSGFSVSNNRRLDTDRLRADDKMLAELADSGSGERIHLDSWLNPSTSNTKSCCDRVPKKYFVGKGLDGDISVDMGQCRQSCSAKRTKINRKEFEAILKANYSVDPVELYLAMQRDVAPKSCGEDSHCLPTRTVVERHMTMSGMQEVAVIEDCSCMSDPELCHRVEERVIHFPGTPFETSVDVGNALSCRSTRNKTVAIAGPNGDACVEVIDKCSCTSSCYRASSMEHVYDFAPPLDDETADSPAIKANN</sequence>